<sequence length="1392" mass="157588">MENRSLQLVLRWVLASVATWSVSWWCLAPTDCQRHAACAQEMQKLPGRHYLISMTALLAMAFYELCGLVATYFDSKHVQALIPHIKSRCLPSFLLTLIFSHLALVEWLFSRSAWHVAHVGADGLRPSLTLRYVEWTFDVPIMFVLCGYCCLGRPLKEVSKPLMVTNFYIILSWVASLTPNAWMKWSMILVAFSLYVWVAQMTGVWTRRFEEDAPLELPCRELRPLLCYGLNLEFFLYGVIYLLAAGHLIGSDTERLCYFCLNLGSKLALAAVFVTLRAKEYHMTLTEVLKKVSVSNLGHLVRKKGKLHFDAFDERQTSETPSTAATSEDAASRSGRLVASLKDLKALGASSVLGVPEADEEGSVWADSAWGLSDHDGPMPQPAVAQDARIVGVWEGVVSQELGAYHQRLEFKNDCVTASVTVLNRQMPAEVRMNCSVEPCELDIVVFPERSSCPPPAIPYIFKIEDGQLHLCGPSGSAMRRAKAFTGPGLCIMERVSHERQRARGKVDLGLVMVCRLAASSARLSALRPRGPGRAVHDPGRGRSPVGREEAVKARAVSEAIRRRRTDEAEAQAKRDRLVSRKSVDVTPGSAPSDVTRSVWFRGAWDRVMGAQCLQKCDGLTPDTQTPLVRFLSGSSAANGFGLLQVHEFLEPNHNDLRSVVREQVTIGRTYRENARLFSTWCHLQDNAVAILNQIPGRLAVVGIAGLYRTGKSYLLNRLLGLQDGFEIGPTVNPCTKGLWIWGQPVQLAPDYHCILIDTEGLGSTQRSSSCDMQIFSLCLLLSSYFIYNSMGVIDEQAIDDLHLVLNLAQHIHVKSRRKTEEEKRTDLSLYFPIFLWVLRDFHLSLADEKGQSISEKEYLERALRPNPGHEEKNQLREVIKDLFRERDCVTIVRPVAEEADLRNIQQVPYEKLRPQFRTQVEAFVKKVYTYLKPKKIDGNVVTGRMFVDLASEYCKAINGSAVPTIHAAWASVVQHQFRLALRDAVQVYRQRMNERAMQHLPMAEEKLRDLHKIAKAEALKTLFATKLEHDPRFRECRSQFAARVKQLLEHVRTENANSSARVCDKLAKELFKQMEQKTYQGFNDLLLEWEQVKQLYLSKAAGPSRLEVLSGYLNSQLLQSTQKLWEELQVGAEERKSLLKQQLAESEARILQLKAPEDAQRQLLTERLDFERRLDEARRSAEAAAQKAAREKAQLLDAERTLKEQMKIMQDRLNSEQRRGTQSSALSSAAAVHSTQLGVPKSELDSLKDSVMQMLTELRSKELQRNQLQMQVEHDKQLIALERTFQKQLQEARARSEQLVEQLRNSYEKEVETLKSQRVELVEQNKDLERKLSSSQQELKLLSRHLDEAREASRAQQRQVEVSQQQSEMLLAVLEKLGGPKEDAEDFKGQV</sequence>
<comment type="caution">
    <text evidence="9">The sequence shown here is derived from an EMBL/GenBank/DDBJ whole genome shotgun (WGS) entry which is preliminary data.</text>
</comment>
<organism evidence="9 10">
    <name type="scientific">Durusdinium trenchii</name>
    <dbReference type="NCBI Taxonomy" id="1381693"/>
    <lineage>
        <taxon>Eukaryota</taxon>
        <taxon>Sar</taxon>
        <taxon>Alveolata</taxon>
        <taxon>Dinophyceae</taxon>
        <taxon>Suessiales</taxon>
        <taxon>Symbiodiniaceae</taxon>
        <taxon>Durusdinium</taxon>
    </lineage>
</organism>
<evidence type="ECO:0000256" key="4">
    <source>
        <dbReference type="PROSITE-ProRule" id="PRU01052"/>
    </source>
</evidence>
<dbReference type="SUPFAM" id="SSF52540">
    <property type="entry name" value="P-loop containing nucleoside triphosphate hydrolases"/>
    <property type="match status" value="1"/>
</dbReference>
<dbReference type="InterPro" id="IPR015894">
    <property type="entry name" value="Guanylate-bd_N"/>
</dbReference>
<keyword evidence="7" id="KW-0472">Membrane</keyword>
<dbReference type="Pfam" id="PF02263">
    <property type="entry name" value="GBP"/>
    <property type="match status" value="1"/>
</dbReference>
<feature type="transmembrane region" description="Helical" evidence="7">
    <location>
        <begin position="130"/>
        <end position="151"/>
    </location>
</feature>
<reference evidence="9 10" key="1">
    <citation type="submission" date="2024-02" db="EMBL/GenBank/DDBJ databases">
        <authorList>
            <person name="Chen Y."/>
            <person name="Shah S."/>
            <person name="Dougan E. K."/>
            <person name="Thang M."/>
            <person name="Chan C."/>
        </authorList>
    </citation>
    <scope>NUCLEOTIDE SEQUENCE [LARGE SCALE GENOMIC DNA]</scope>
</reference>
<evidence type="ECO:0000256" key="2">
    <source>
        <dbReference type="ARBA" id="ARBA00022801"/>
    </source>
</evidence>
<dbReference type="PANTHER" id="PTHR10751">
    <property type="entry name" value="GUANYLATE BINDING PROTEIN"/>
    <property type="match status" value="1"/>
</dbReference>
<evidence type="ECO:0000256" key="3">
    <source>
        <dbReference type="ARBA" id="ARBA00023134"/>
    </source>
</evidence>
<dbReference type="Gene3D" id="1.20.1070.10">
    <property type="entry name" value="Rhodopsin 7-helix transmembrane proteins"/>
    <property type="match status" value="1"/>
</dbReference>
<feature type="region of interest" description="Disordered" evidence="6">
    <location>
        <begin position="528"/>
        <end position="574"/>
    </location>
</feature>
<feature type="transmembrane region" description="Helical" evidence="7">
    <location>
        <begin position="163"/>
        <end position="182"/>
    </location>
</feature>
<dbReference type="SUPFAM" id="SSF48340">
    <property type="entry name" value="Interferon-induced guanylate-binding protein 1 (GBP1), C-terminal domain"/>
    <property type="match status" value="1"/>
</dbReference>
<dbReference type="InterPro" id="IPR030386">
    <property type="entry name" value="G_GB1_RHD3_dom"/>
</dbReference>
<feature type="domain" description="GB1/RHD3-type G" evidence="8">
    <location>
        <begin position="696"/>
        <end position="933"/>
    </location>
</feature>
<dbReference type="Proteomes" id="UP001642464">
    <property type="component" value="Unassembled WGS sequence"/>
</dbReference>
<name>A0ABP0J503_9DINO</name>
<accession>A0ABP0J503</accession>
<evidence type="ECO:0000256" key="1">
    <source>
        <dbReference type="ARBA" id="ARBA00022741"/>
    </source>
</evidence>
<keyword evidence="7" id="KW-1133">Transmembrane helix</keyword>
<dbReference type="Gene3D" id="3.40.50.300">
    <property type="entry name" value="P-loop containing nucleotide triphosphate hydrolases"/>
    <property type="match status" value="1"/>
</dbReference>
<feature type="transmembrane region" description="Helical" evidence="7">
    <location>
        <begin position="188"/>
        <end position="205"/>
    </location>
</feature>
<keyword evidence="1" id="KW-0547">Nucleotide-binding</keyword>
<dbReference type="EMBL" id="CAXAMM010006002">
    <property type="protein sequence ID" value="CAK9009424.1"/>
    <property type="molecule type" value="Genomic_DNA"/>
</dbReference>
<evidence type="ECO:0000313" key="10">
    <source>
        <dbReference type="Proteomes" id="UP001642464"/>
    </source>
</evidence>
<feature type="compositionally biased region" description="Basic and acidic residues" evidence="6">
    <location>
        <begin position="535"/>
        <end position="553"/>
    </location>
</feature>
<evidence type="ECO:0000256" key="5">
    <source>
        <dbReference type="SAM" id="Coils"/>
    </source>
</evidence>
<protein>
    <submittedName>
        <fullName evidence="9">Guanylate-binding protein 4 (GTP-binding protein 4) (GBP-4) (Guanine nucleotide-binding protein 4)</fullName>
    </submittedName>
</protein>
<feature type="transmembrane region" description="Helical" evidence="7">
    <location>
        <begin position="93"/>
        <end position="110"/>
    </location>
</feature>
<feature type="region of interest" description="Disordered" evidence="6">
    <location>
        <begin position="1213"/>
        <end position="1238"/>
    </location>
</feature>
<dbReference type="Pfam" id="PF02841">
    <property type="entry name" value="GBP_C"/>
    <property type="match status" value="1"/>
</dbReference>
<dbReference type="InterPro" id="IPR027417">
    <property type="entry name" value="P-loop_NTPase"/>
</dbReference>
<dbReference type="InterPro" id="IPR003191">
    <property type="entry name" value="Guanylate-bd/ATL_C"/>
</dbReference>
<keyword evidence="5" id="KW-0175">Coiled coil</keyword>
<dbReference type="PROSITE" id="PS51715">
    <property type="entry name" value="G_GB1_RHD3"/>
    <property type="match status" value="1"/>
</dbReference>
<evidence type="ECO:0000259" key="8">
    <source>
        <dbReference type="PROSITE" id="PS51715"/>
    </source>
</evidence>
<dbReference type="CDD" id="cd01851">
    <property type="entry name" value="GBP"/>
    <property type="match status" value="1"/>
</dbReference>
<feature type="transmembrane region" description="Helical" evidence="7">
    <location>
        <begin position="225"/>
        <end position="244"/>
    </location>
</feature>
<dbReference type="SUPFAM" id="SSF81321">
    <property type="entry name" value="Family A G protein-coupled receptor-like"/>
    <property type="match status" value="1"/>
</dbReference>
<proteinExistence type="inferred from homology"/>
<dbReference type="Gene3D" id="1.20.1000.10">
    <property type="entry name" value="Guanylate-binding protein, C-terminal domain"/>
    <property type="match status" value="1"/>
</dbReference>
<evidence type="ECO:0000256" key="6">
    <source>
        <dbReference type="SAM" id="MobiDB-lite"/>
    </source>
</evidence>
<evidence type="ECO:0000313" key="9">
    <source>
        <dbReference type="EMBL" id="CAK9009424.1"/>
    </source>
</evidence>
<comment type="similarity">
    <text evidence="4">Belongs to the TRAFAC class dynamin-like GTPase superfamily. GB1/RHD3 GTPase family.</text>
</comment>
<keyword evidence="2" id="KW-0378">Hydrolase</keyword>
<keyword evidence="3" id="KW-0342">GTP-binding</keyword>
<feature type="coiled-coil region" evidence="5">
    <location>
        <begin position="1252"/>
        <end position="1367"/>
    </location>
</feature>
<feature type="compositionally biased region" description="Basic and acidic residues" evidence="6">
    <location>
        <begin position="565"/>
        <end position="574"/>
    </location>
</feature>
<feature type="transmembrane region" description="Helical" evidence="7">
    <location>
        <begin position="50"/>
        <end position="73"/>
    </location>
</feature>
<keyword evidence="10" id="KW-1185">Reference proteome</keyword>
<evidence type="ECO:0000256" key="7">
    <source>
        <dbReference type="SAM" id="Phobius"/>
    </source>
</evidence>
<keyword evidence="7" id="KW-0812">Transmembrane</keyword>
<dbReference type="InterPro" id="IPR036543">
    <property type="entry name" value="Guanylate-bd_C_sf"/>
</dbReference>
<gene>
    <name evidence="9" type="ORF">SCF082_LOCUS10279</name>
</gene>